<evidence type="ECO:0000313" key="2">
    <source>
        <dbReference type="Proteomes" id="UP000753908"/>
    </source>
</evidence>
<evidence type="ECO:0000313" key="1">
    <source>
        <dbReference type="EMBL" id="MBW4547619.1"/>
    </source>
</evidence>
<dbReference type="AlphaFoldDB" id="A0A951UC71"/>
<sequence length="184" mass="20942">MALVKSNFSGMRILVIVRHSFFYNSIHRSFVNNIKMRLPWKINTELAEDSRFSFFFKPIERLGGASDEKISIFTTQEAREDAIRFLQSHLKYQKTASTLNSMNDYVCYASKANSLAIRSNGDIAKCTVALSDERNRIGHLNKDGTVEIDKTLFRLWLKGLQSGNDMELACPYAAMETLVNLSSK</sequence>
<proteinExistence type="predicted"/>
<name>A0A951UC71_9CYAN</name>
<reference evidence="1" key="2">
    <citation type="journal article" date="2022" name="Microbiol. Resour. Announc.">
        <title>Metagenome Sequencing to Explore Phylogenomics of Terrestrial Cyanobacteria.</title>
        <authorList>
            <person name="Ward R.D."/>
            <person name="Stajich J.E."/>
            <person name="Johansen J.R."/>
            <person name="Huntemann M."/>
            <person name="Clum A."/>
            <person name="Foster B."/>
            <person name="Foster B."/>
            <person name="Roux S."/>
            <person name="Palaniappan K."/>
            <person name="Varghese N."/>
            <person name="Mukherjee S."/>
            <person name="Reddy T.B.K."/>
            <person name="Daum C."/>
            <person name="Copeland A."/>
            <person name="Chen I.A."/>
            <person name="Ivanova N.N."/>
            <person name="Kyrpides N.C."/>
            <person name="Shapiro N."/>
            <person name="Eloe-Fadrosh E.A."/>
            <person name="Pietrasiak N."/>
        </authorList>
    </citation>
    <scope>NUCLEOTIDE SEQUENCE</scope>
    <source>
        <strain evidence="1">CPER-KK1</strain>
    </source>
</reference>
<organism evidence="1 2">
    <name type="scientific">Symplocastrum torsivum CPER-KK1</name>
    <dbReference type="NCBI Taxonomy" id="450513"/>
    <lineage>
        <taxon>Bacteria</taxon>
        <taxon>Bacillati</taxon>
        <taxon>Cyanobacteriota</taxon>
        <taxon>Cyanophyceae</taxon>
        <taxon>Oscillatoriophycideae</taxon>
        <taxon>Oscillatoriales</taxon>
        <taxon>Microcoleaceae</taxon>
        <taxon>Symplocastrum</taxon>
    </lineage>
</organism>
<protein>
    <submittedName>
        <fullName evidence="1">Uncharacterized protein</fullName>
    </submittedName>
</protein>
<reference evidence="1" key="1">
    <citation type="submission" date="2021-05" db="EMBL/GenBank/DDBJ databases">
        <authorList>
            <person name="Pietrasiak N."/>
            <person name="Ward R."/>
            <person name="Stajich J.E."/>
            <person name="Kurbessoian T."/>
        </authorList>
    </citation>
    <scope>NUCLEOTIDE SEQUENCE</scope>
    <source>
        <strain evidence="1">CPER-KK1</strain>
    </source>
</reference>
<comment type="caution">
    <text evidence="1">The sequence shown here is derived from an EMBL/GenBank/DDBJ whole genome shotgun (WGS) entry which is preliminary data.</text>
</comment>
<gene>
    <name evidence="1" type="ORF">KME25_24730</name>
</gene>
<dbReference type="EMBL" id="JAHHIF010000044">
    <property type="protein sequence ID" value="MBW4547619.1"/>
    <property type="molecule type" value="Genomic_DNA"/>
</dbReference>
<accession>A0A951UC71</accession>
<dbReference type="Proteomes" id="UP000753908">
    <property type="component" value="Unassembled WGS sequence"/>
</dbReference>